<protein>
    <submittedName>
        <fullName evidence="2">Uncharacterized protein</fullName>
    </submittedName>
</protein>
<dbReference type="Proteomes" id="UP000800092">
    <property type="component" value="Unassembled WGS sequence"/>
</dbReference>
<reference evidence="2" key="1">
    <citation type="journal article" date="2020" name="Stud. Mycol.">
        <title>101 Dothideomycetes genomes: a test case for predicting lifestyles and emergence of pathogens.</title>
        <authorList>
            <person name="Haridas S."/>
            <person name="Albert R."/>
            <person name="Binder M."/>
            <person name="Bloem J."/>
            <person name="Labutti K."/>
            <person name="Salamov A."/>
            <person name="Andreopoulos B."/>
            <person name="Baker S."/>
            <person name="Barry K."/>
            <person name="Bills G."/>
            <person name="Bluhm B."/>
            <person name="Cannon C."/>
            <person name="Castanera R."/>
            <person name="Culley D."/>
            <person name="Daum C."/>
            <person name="Ezra D."/>
            <person name="Gonzalez J."/>
            <person name="Henrissat B."/>
            <person name="Kuo A."/>
            <person name="Liang C."/>
            <person name="Lipzen A."/>
            <person name="Lutzoni F."/>
            <person name="Magnuson J."/>
            <person name="Mondo S."/>
            <person name="Nolan M."/>
            <person name="Ohm R."/>
            <person name="Pangilinan J."/>
            <person name="Park H.-J."/>
            <person name="Ramirez L."/>
            <person name="Alfaro M."/>
            <person name="Sun H."/>
            <person name="Tritt A."/>
            <person name="Yoshinaga Y."/>
            <person name="Zwiers L.-H."/>
            <person name="Turgeon B."/>
            <person name="Goodwin S."/>
            <person name="Spatafora J."/>
            <person name="Crous P."/>
            <person name="Grigoriev I."/>
        </authorList>
    </citation>
    <scope>NUCLEOTIDE SEQUENCE</scope>
    <source>
        <strain evidence="2">Tuck. ex Michener</strain>
    </source>
</reference>
<gene>
    <name evidence="2" type="ORF">EV356DRAFT_501426</name>
</gene>
<sequence>MAYAFFLTYVRGFLLQLAAQGAHFEADVLGLPCWLRWFSSICQLDRRTLEAGMALVVPYYAFVVIPLCRFLLARHQVPRVQDVYRESCHAALKLSLLLWFTFISVSPRNAMAG</sequence>
<keyword evidence="3" id="KW-1185">Reference proteome</keyword>
<keyword evidence="1" id="KW-1133">Transmembrane helix</keyword>
<name>A0A6A6H9Q7_VIRVR</name>
<evidence type="ECO:0000313" key="2">
    <source>
        <dbReference type="EMBL" id="KAF2234561.1"/>
    </source>
</evidence>
<keyword evidence="1" id="KW-0812">Transmembrane</keyword>
<feature type="transmembrane region" description="Helical" evidence="1">
    <location>
        <begin position="48"/>
        <end position="72"/>
    </location>
</feature>
<organism evidence="2 3">
    <name type="scientific">Viridothelium virens</name>
    <name type="common">Speckled blister lichen</name>
    <name type="synonym">Trypethelium virens</name>
    <dbReference type="NCBI Taxonomy" id="1048519"/>
    <lineage>
        <taxon>Eukaryota</taxon>
        <taxon>Fungi</taxon>
        <taxon>Dikarya</taxon>
        <taxon>Ascomycota</taxon>
        <taxon>Pezizomycotina</taxon>
        <taxon>Dothideomycetes</taxon>
        <taxon>Dothideomycetes incertae sedis</taxon>
        <taxon>Trypetheliales</taxon>
        <taxon>Trypetheliaceae</taxon>
        <taxon>Viridothelium</taxon>
    </lineage>
</organism>
<evidence type="ECO:0000256" key="1">
    <source>
        <dbReference type="SAM" id="Phobius"/>
    </source>
</evidence>
<feature type="non-terminal residue" evidence="2">
    <location>
        <position position="113"/>
    </location>
</feature>
<dbReference type="AlphaFoldDB" id="A0A6A6H9Q7"/>
<proteinExistence type="predicted"/>
<keyword evidence="1" id="KW-0472">Membrane</keyword>
<dbReference type="EMBL" id="ML991797">
    <property type="protein sequence ID" value="KAF2234561.1"/>
    <property type="molecule type" value="Genomic_DNA"/>
</dbReference>
<evidence type="ECO:0000313" key="3">
    <source>
        <dbReference type="Proteomes" id="UP000800092"/>
    </source>
</evidence>
<accession>A0A6A6H9Q7</accession>